<proteinExistence type="predicted"/>
<sequence>MHFCERRTNTKLHVIMLKELDCWRKNRYLKRFALKSHKRALRLETSSDIQGINPEILYPQDSYEEDLYTAGQTSREWDAKGESAPLCSIPRNLTSKSLILKGAEGNLAVYRIHLSTDWKKTSIENVNDRKEIMKVFLLKRCNNYGDLFVEKILETPWFADFDKIPRGGGSGYQQKDRKPSQNDKTEHGMEKTVQNQGQSPKNAKVRVNTEESAPTEVTTDLGGSPKPELFVVHPGSVAAWIKDRKCKTRGGSSRPPMKRKLASGSLNSHATRAKTSTSKDDVIFLSVSDDDEGKLLSFELFFIVFAALELLDLHDRCYARQAVVDNAVNKRSCELLECEAAMSDLKKNPTVIALWEKISTLSTKVQEHKANLDRMMFKSQKWASYQASLSTLESQIASIEAEKARLEAVEVSIQKEVDDVKQDRMDVVSKVVPYAAMELIYNNDLGSLVGRLVSSAIFYRRCKAFEQVVGMKEPFDLSKVKGYHPSYKKEHNQAGNDLATATFPWLSPSKTQALVASSPKATPPSVLGFNPTSPPADASVVKPLSSKAE</sequence>
<keyword evidence="4" id="KW-1185">Reference proteome</keyword>
<evidence type="ECO:0000256" key="2">
    <source>
        <dbReference type="SAM" id="MobiDB-lite"/>
    </source>
</evidence>
<evidence type="ECO:0000313" key="4">
    <source>
        <dbReference type="Proteomes" id="UP001151760"/>
    </source>
</evidence>
<feature type="region of interest" description="Disordered" evidence="2">
    <location>
        <begin position="246"/>
        <end position="273"/>
    </location>
</feature>
<feature type="region of interest" description="Disordered" evidence="2">
    <location>
        <begin position="514"/>
        <end position="549"/>
    </location>
</feature>
<gene>
    <name evidence="3" type="ORF">Tco_1069965</name>
</gene>
<dbReference type="Proteomes" id="UP001151760">
    <property type="component" value="Unassembled WGS sequence"/>
</dbReference>
<feature type="coiled-coil region" evidence="1">
    <location>
        <begin position="389"/>
        <end position="416"/>
    </location>
</feature>
<keyword evidence="1" id="KW-0175">Coiled coil</keyword>
<dbReference type="EMBL" id="BQNB010019712">
    <property type="protein sequence ID" value="GJT88248.1"/>
    <property type="molecule type" value="Genomic_DNA"/>
</dbReference>
<protein>
    <submittedName>
        <fullName evidence="3">Uncharacterized protein</fullName>
    </submittedName>
</protein>
<feature type="compositionally biased region" description="Polar residues" evidence="2">
    <location>
        <begin position="192"/>
        <end position="201"/>
    </location>
</feature>
<accession>A0ABQ5HK33</accession>
<comment type="caution">
    <text evidence="3">The sequence shown here is derived from an EMBL/GenBank/DDBJ whole genome shotgun (WGS) entry which is preliminary data.</text>
</comment>
<evidence type="ECO:0000256" key="1">
    <source>
        <dbReference type="SAM" id="Coils"/>
    </source>
</evidence>
<feature type="region of interest" description="Disordered" evidence="2">
    <location>
        <begin position="166"/>
        <end position="225"/>
    </location>
</feature>
<evidence type="ECO:0000313" key="3">
    <source>
        <dbReference type="EMBL" id="GJT88248.1"/>
    </source>
</evidence>
<organism evidence="3 4">
    <name type="scientific">Tanacetum coccineum</name>
    <dbReference type="NCBI Taxonomy" id="301880"/>
    <lineage>
        <taxon>Eukaryota</taxon>
        <taxon>Viridiplantae</taxon>
        <taxon>Streptophyta</taxon>
        <taxon>Embryophyta</taxon>
        <taxon>Tracheophyta</taxon>
        <taxon>Spermatophyta</taxon>
        <taxon>Magnoliopsida</taxon>
        <taxon>eudicotyledons</taxon>
        <taxon>Gunneridae</taxon>
        <taxon>Pentapetalae</taxon>
        <taxon>asterids</taxon>
        <taxon>campanulids</taxon>
        <taxon>Asterales</taxon>
        <taxon>Asteraceae</taxon>
        <taxon>Asteroideae</taxon>
        <taxon>Anthemideae</taxon>
        <taxon>Anthemidinae</taxon>
        <taxon>Tanacetum</taxon>
    </lineage>
</organism>
<name>A0ABQ5HK33_9ASTR</name>
<feature type="compositionally biased region" description="Basic and acidic residues" evidence="2">
    <location>
        <begin position="174"/>
        <end position="190"/>
    </location>
</feature>
<reference evidence="3" key="1">
    <citation type="journal article" date="2022" name="Int. J. Mol. Sci.">
        <title>Draft Genome of Tanacetum Coccineum: Genomic Comparison of Closely Related Tanacetum-Family Plants.</title>
        <authorList>
            <person name="Yamashiro T."/>
            <person name="Shiraishi A."/>
            <person name="Nakayama K."/>
            <person name="Satake H."/>
        </authorList>
    </citation>
    <scope>NUCLEOTIDE SEQUENCE</scope>
</reference>
<feature type="compositionally biased region" description="Polar residues" evidence="2">
    <location>
        <begin position="264"/>
        <end position="273"/>
    </location>
</feature>
<reference evidence="3" key="2">
    <citation type="submission" date="2022-01" db="EMBL/GenBank/DDBJ databases">
        <authorList>
            <person name="Yamashiro T."/>
            <person name="Shiraishi A."/>
            <person name="Satake H."/>
            <person name="Nakayama K."/>
        </authorList>
    </citation>
    <scope>NUCLEOTIDE SEQUENCE</scope>
</reference>